<keyword evidence="10" id="KW-1185">Reference proteome</keyword>
<dbReference type="GO" id="GO:0005634">
    <property type="term" value="C:nucleus"/>
    <property type="evidence" value="ECO:0007669"/>
    <property type="project" value="UniProtKB-SubCell"/>
</dbReference>
<feature type="non-terminal residue" evidence="9">
    <location>
        <position position="1"/>
    </location>
</feature>
<keyword evidence="4" id="KW-0995">Kinetochore</keyword>
<evidence type="ECO:0000256" key="7">
    <source>
        <dbReference type="ARBA" id="ARBA00023328"/>
    </source>
</evidence>
<evidence type="ECO:0000259" key="8">
    <source>
        <dbReference type="PROSITE" id="PS51489"/>
    </source>
</evidence>
<accession>S8DC87</accession>
<evidence type="ECO:0000256" key="4">
    <source>
        <dbReference type="ARBA" id="ARBA00022838"/>
    </source>
</evidence>
<organism evidence="9 10">
    <name type="scientific">Genlisea aurea</name>
    <dbReference type="NCBI Taxonomy" id="192259"/>
    <lineage>
        <taxon>Eukaryota</taxon>
        <taxon>Viridiplantae</taxon>
        <taxon>Streptophyta</taxon>
        <taxon>Embryophyta</taxon>
        <taxon>Tracheophyta</taxon>
        <taxon>Spermatophyta</taxon>
        <taxon>Magnoliopsida</taxon>
        <taxon>eudicotyledons</taxon>
        <taxon>Gunneridae</taxon>
        <taxon>Pentapetalae</taxon>
        <taxon>asterids</taxon>
        <taxon>lamiids</taxon>
        <taxon>Lamiales</taxon>
        <taxon>Lentibulariaceae</taxon>
        <taxon>Genlisea</taxon>
    </lineage>
</organism>
<keyword evidence="6" id="KW-0131">Cell cycle</keyword>
<evidence type="ECO:0000256" key="3">
    <source>
        <dbReference type="ARBA" id="ARBA00022454"/>
    </source>
</evidence>
<dbReference type="Pfam" id="PF08311">
    <property type="entry name" value="Mad3_BUB1_I"/>
    <property type="match status" value="1"/>
</dbReference>
<evidence type="ECO:0000256" key="6">
    <source>
        <dbReference type="ARBA" id="ARBA00023306"/>
    </source>
</evidence>
<dbReference type="GO" id="GO:0000776">
    <property type="term" value="C:kinetochore"/>
    <property type="evidence" value="ECO:0007669"/>
    <property type="project" value="UniProtKB-KW"/>
</dbReference>
<evidence type="ECO:0000313" key="10">
    <source>
        <dbReference type="Proteomes" id="UP000015453"/>
    </source>
</evidence>
<proteinExistence type="predicted"/>
<evidence type="ECO:0000256" key="5">
    <source>
        <dbReference type="ARBA" id="ARBA00023242"/>
    </source>
</evidence>
<dbReference type="GO" id="GO:0051754">
    <property type="term" value="P:meiotic sister chromatid cohesion, centromeric"/>
    <property type="evidence" value="ECO:0007669"/>
    <property type="project" value="TreeGrafter"/>
</dbReference>
<dbReference type="InterPro" id="IPR015661">
    <property type="entry name" value="Bub1/Mad3"/>
</dbReference>
<evidence type="ECO:0000256" key="2">
    <source>
        <dbReference type="ARBA" id="ARBA00004629"/>
    </source>
</evidence>
<dbReference type="SMART" id="SM00777">
    <property type="entry name" value="Mad3_BUB1_I"/>
    <property type="match status" value="1"/>
</dbReference>
<dbReference type="Proteomes" id="UP000015453">
    <property type="component" value="Unassembled WGS sequence"/>
</dbReference>
<dbReference type="PANTHER" id="PTHR14030:SF19">
    <property type="entry name" value="MITOTIC SPINDLE CHECKPOINT PROTEIN BUBR1"/>
    <property type="match status" value="1"/>
</dbReference>
<name>S8DC87_9LAMI</name>
<sequence length="248" mass="28807">LLPDPEAEFLASNKESGHEWEMFKENVRPLKRGRDVRLLNHTLKSHSDSQIKNSIIQQRRRFIEAIDDYTGEDPLLPWLQCIKWIQEAFPTGGDCSGLVVIYEQCVRTFWHDDRYKNDLRFLKVWLEYAENCADAEIIYEFLESNEIGTTQALFYISYAMHLQSKNKTKTADEIFNRGISSNAEPVEKLKAAYTKFLYHSMRQLKATDVVEDASATRSHRCFGTVLSKEVNRNAETTRDLFGKKQKLG</sequence>
<evidence type="ECO:0000256" key="1">
    <source>
        <dbReference type="ARBA" id="ARBA00004123"/>
    </source>
</evidence>
<protein>
    <recommendedName>
        <fullName evidence="8">BUB1 N-terminal domain-containing protein</fullName>
    </recommendedName>
</protein>
<dbReference type="PANTHER" id="PTHR14030">
    <property type="entry name" value="MITOTIC CHECKPOINT SERINE/THREONINE-PROTEIN KINASE BUB1"/>
    <property type="match status" value="1"/>
</dbReference>
<dbReference type="PROSITE" id="PS51489">
    <property type="entry name" value="BUB1_N"/>
    <property type="match status" value="1"/>
</dbReference>
<comment type="caution">
    <text evidence="9">The sequence shown here is derived from an EMBL/GenBank/DDBJ whole genome shotgun (WGS) entry which is preliminary data.</text>
</comment>
<evidence type="ECO:0000313" key="9">
    <source>
        <dbReference type="EMBL" id="EPS60383.1"/>
    </source>
</evidence>
<feature type="domain" description="BUB1 N-terminal" evidence="8">
    <location>
        <begin position="62"/>
        <end position="219"/>
    </location>
</feature>
<dbReference type="GO" id="GO:0007094">
    <property type="term" value="P:mitotic spindle assembly checkpoint signaling"/>
    <property type="evidence" value="ECO:0007669"/>
    <property type="project" value="InterPro"/>
</dbReference>
<dbReference type="InterPro" id="IPR013212">
    <property type="entry name" value="Mad3/Bub1_I"/>
</dbReference>
<keyword evidence="5" id="KW-0539">Nucleus</keyword>
<dbReference type="OrthoDB" id="248495at2759"/>
<dbReference type="Gene3D" id="1.25.40.430">
    <property type="match status" value="1"/>
</dbReference>
<dbReference type="FunFam" id="1.25.40.430:FF:000004">
    <property type="entry name" value="Mitotic spindle checkpoint protein BUBR1"/>
    <property type="match status" value="1"/>
</dbReference>
<dbReference type="EMBL" id="AUSU01007613">
    <property type="protein sequence ID" value="EPS60383.1"/>
    <property type="molecule type" value="Genomic_DNA"/>
</dbReference>
<feature type="non-terminal residue" evidence="9">
    <location>
        <position position="248"/>
    </location>
</feature>
<gene>
    <name evidence="9" type="ORF">M569_14420</name>
</gene>
<keyword evidence="3" id="KW-0158">Chromosome</keyword>
<keyword evidence="7" id="KW-0137">Centromere</keyword>
<dbReference type="GO" id="GO:0004672">
    <property type="term" value="F:protein kinase activity"/>
    <property type="evidence" value="ECO:0007669"/>
    <property type="project" value="TreeGrafter"/>
</dbReference>
<reference evidence="9 10" key="1">
    <citation type="journal article" date="2013" name="BMC Genomics">
        <title>The miniature genome of a carnivorous plant Genlisea aurea contains a low number of genes and short non-coding sequences.</title>
        <authorList>
            <person name="Leushkin E.V."/>
            <person name="Sutormin R.A."/>
            <person name="Nabieva E.R."/>
            <person name="Penin A.A."/>
            <person name="Kondrashov A.S."/>
            <person name="Logacheva M.D."/>
        </authorList>
    </citation>
    <scope>NUCLEOTIDE SEQUENCE [LARGE SCALE GENOMIC DNA]</scope>
</reference>
<dbReference type="AlphaFoldDB" id="S8DC87"/>
<comment type="subcellular location">
    <subcellularLocation>
        <location evidence="2">Chromosome</location>
        <location evidence="2">Centromere</location>
        <location evidence="2">Kinetochore</location>
    </subcellularLocation>
    <subcellularLocation>
        <location evidence="1">Nucleus</location>
    </subcellularLocation>
</comment>